<evidence type="ECO:0000313" key="3">
    <source>
        <dbReference type="EMBL" id="RFC84701.1"/>
    </source>
</evidence>
<dbReference type="EMBL" id="PYIX02000005">
    <property type="protein sequence ID" value="RFC84701.1"/>
    <property type="molecule type" value="Genomic_DNA"/>
</dbReference>
<reference evidence="3 4" key="1">
    <citation type="submission" date="2018-08" db="EMBL/GenBank/DDBJ databases">
        <title>The draft genome of Acinetobacter sichuanensis strain WCHAc060041.</title>
        <authorList>
            <person name="Qin J."/>
            <person name="Feng Y."/>
            <person name="Zong Z."/>
        </authorList>
    </citation>
    <scope>NUCLEOTIDE SEQUENCE [LARGE SCALE GENOMIC DNA]</scope>
    <source>
        <strain evidence="3 4">WCHAc060041</strain>
    </source>
</reference>
<dbReference type="InterPro" id="IPR013362">
    <property type="entry name" value="Pilus_4_PilV"/>
</dbReference>
<evidence type="ECO:0000259" key="2">
    <source>
        <dbReference type="Pfam" id="PF22150"/>
    </source>
</evidence>
<dbReference type="OrthoDB" id="6658593at2"/>
<proteinExistence type="predicted"/>
<dbReference type="AlphaFoldDB" id="A0A371YTB9"/>
<organism evidence="3 4">
    <name type="scientific">Acinetobacter sichuanensis</name>
    <dbReference type="NCBI Taxonomy" id="2136183"/>
    <lineage>
        <taxon>Bacteria</taxon>
        <taxon>Pseudomonadati</taxon>
        <taxon>Pseudomonadota</taxon>
        <taxon>Gammaproteobacteria</taxon>
        <taxon>Moraxellales</taxon>
        <taxon>Moraxellaceae</taxon>
        <taxon>Acinetobacter</taxon>
    </lineage>
</organism>
<gene>
    <name evidence="3" type="primary">pilV</name>
    <name evidence="3" type="ORF">C9E89_005545</name>
</gene>
<dbReference type="Pfam" id="PF22150">
    <property type="entry name" value="Tt1218-like"/>
    <property type="match status" value="1"/>
</dbReference>
<feature type="domain" description="Type IV pilin Tt1218-like" evidence="2">
    <location>
        <begin position="32"/>
        <end position="105"/>
    </location>
</feature>
<keyword evidence="1" id="KW-1133">Transmembrane helix</keyword>
<keyword evidence="1" id="KW-0812">Transmembrane</keyword>
<dbReference type="Proteomes" id="UP000240957">
    <property type="component" value="Unassembled WGS sequence"/>
</dbReference>
<feature type="transmembrane region" description="Helical" evidence="1">
    <location>
        <begin position="12"/>
        <end position="33"/>
    </location>
</feature>
<protein>
    <submittedName>
        <fullName evidence="3">Type IV pilus modification protein PilV</fullName>
    </submittedName>
</protein>
<dbReference type="NCBIfam" id="TIGR02523">
    <property type="entry name" value="type_IV_pilV"/>
    <property type="match status" value="1"/>
</dbReference>
<accession>A0A371YTB9</accession>
<comment type="caution">
    <text evidence="3">The sequence shown here is derived from an EMBL/GenBank/DDBJ whole genome shotgun (WGS) entry which is preliminary data.</text>
</comment>
<name>A0A371YTB9_9GAMM</name>
<evidence type="ECO:0000256" key="1">
    <source>
        <dbReference type="SAM" id="Phobius"/>
    </source>
</evidence>
<evidence type="ECO:0000313" key="4">
    <source>
        <dbReference type="Proteomes" id="UP000240957"/>
    </source>
</evidence>
<dbReference type="InterPro" id="IPR054402">
    <property type="entry name" value="Tt1218-like_dom"/>
</dbReference>
<sequence>MLMNLQIQKGAGLIEVMVALFILVIAVLGFVALQVRAIEASQDSVFKTQAVHFMQSLSESIRVNNTAKANYATNINTYLLASSKPTATINCNTTVCTPAQLATFESYAIARQAAIQGLSLGVAICPGISASTPVADKRLCIFSVWNNTSLTGTVASLNVANCMSNTGIYVASSNCLMMESY</sequence>
<keyword evidence="1" id="KW-0472">Membrane</keyword>